<feature type="compositionally biased region" description="Acidic residues" evidence="1">
    <location>
        <begin position="63"/>
        <end position="78"/>
    </location>
</feature>
<dbReference type="EMBL" id="JAGDFL010000119">
    <property type="protein sequence ID" value="KAG7397270.1"/>
    <property type="molecule type" value="Genomic_DNA"/>
</dbReference>
<accession>A0A8T1X0I9</accession>
<evidence type="ECO:0000313" key="2">
    <source>
        <dbReference type="EMBL" id="KAG7397270.1"/>
    </source>
</evidence>
<evidence type="ECO:0000256" key="1">
    <source>
        <dbReference type="SAM" id="MobiDB-lite"/>
    </source>
</evidence>
<dbReference type="Proteomes" id="UP000693981">
    <property type="component" value="Unassembled WGS sequence"/>
</dbReference>
<protein>
    <submittedName>
        <fullName evidence="2">Uncharacterized protein</fullName>
    </submittedName>
</protein>
<proteinExistence type="predicted"/>
<feature type="region of interest" description="Disordered" evidence="1">
    <location>
        <begin position="59"/>
        <end position="105"/>
    </location>
</feature>
<evidence type="ECO:0000313" key="3">
    <source>
        <dbReference type="Proteomes" id="UP000693981"/>
    </source>
</evidence>
<gene>
    <name evidence="2" type="ORF">PHYBOEH_000964</name>
</gene>
<dbReference type="AlphaFoldDB" id="A0A8T1X0I9"/>
<comment type="caution">
    <text evidence="2">The sequence shown here is derived from an EMBL/GenBank/DDBJ whole genome shotgun (WGS) entry which is preliminary data.</text>
</comment>
<name>A0A8T1X0I9_9STRA</name>
<organism evidence="2 3">
    <name type="scientific">Phytophthora boehmeriae</name>
    <dbReference type="NCBI Taxonomy" id="109152"/>
    <lineage>
        <taxon>Eukaryota</taxon>
        <taxon>Sar</taxon>
        <taxon>Stramenopiles</taxon>
        <taxon>Oomycota</taxon>
        <taxon>Peronosporomycetes</taxon>
        <taxon>Peronosporales</taxon>
        <taxon>Peronosporaceae</taxon>
        <taxon>Phytophthora</taxon>
    </lineage>
</organism>
<reference evidence="2" key="1">
    <citation type="submission" date="2021-02" db="EMBL/GenBank/DDBJ databases">
        <authorList>
            <person name="Palmer J.M."/>
        </authorList>
    </citation>
    <scope>NUCLEOTIDE SEQUENCE</scope>
    <source>
        <strain evidence="2">SCRP23</strain>
    </source>
</reference>
<keyword evidence="3" id="KW-1185">Reference proteome</keyword>
<sequence>MSSQAQMDKGVTDIESWDDDDAHYNIQLAQDNTSLVEDNTMVSTAFTGLGPMDARLATKLDILDDSDEGEEQEQEAADEERRKESSMTSTDTPPSPPAHQPEDER</sequence>